<dbReference type="CDD" id="cd01949">
    <property type="entry name" value="GGDEF"/>
    <property type="match status" value="1"/>
</dbReference>
<dbReference type="PROSITE" id="PS50887">
    <property type="entry name" value="GGDEF"/>
    <property type="match status" value="1"/>
</dbReference>
<keyword evidence="3" id="KW-0472">Membrane</keyword>
<dbReference type="InterPro" id="IPR043128">
    <property type="entry name" value="Rev_trsase/Diguanyl_cyclase"/>
</dbReference>
<dbReference type="InterPro" id="IPR029787">
    <property type="entry name" value="Nucleotide_cyclase"/>
</dbReference>
<keyword evidence="6" id="KW-0808">Transferase</keyword>
<evidence type="ECO:0000256" key="4">
    <source>
        <dbReference type="SAM" id="SignalP"/>
    </source>
</evidence>
<feature type="transmembrane region" description="Helical" evidence="3">
    <location>
        <begin position="274"/>
        <end position="291"/>
    </location>
</feature>
<sequence>MPGRLLLGFIALCTALLALTAPAAAQPWPTVELRDKLCTAQTARELSVAEVFEMTPDCVGEPRDYQHEWLWLFADPKDFKLVAGEQPAHLLIDQTRFDRIRVLLRYADGSIVPYDFHDGELGRSWGLGGHLDFDVPYNGQQLTGVAIGFENMVHYPLMRKVRLMHDPAFDSMQHAWIMTLGLVLGAMGATLMYNLFLYAGVADAFQRIYVLWAISAFVYALCWSNLIFYVFPGLAGTTGVRLNMVAASGVLTFGTLFFTLFIEPGRLPRWYRRTLDGIAIGILFAGLLAALDPLGLAPEMDKAFNLLATVNLALLLSGIAIAWVGQSRAVTFYALAWAAPLFVVGARLARNFGYVGQNDLVDMATFLSITVQTVLLSLGIADRLGRLKGERDQATAEREEMRLLAETDLLTGLYNRRGFVTRAQALLARPGPFGLLVTDLDHFKAINDRLGHNAGDNVLERVGRIIAEATEGTYVAGRLGGEEFGVAARLDGPELEALAERLRLAIADADMTDLLGPAASLTMSVGLTDRRADPEISFERLYNLADQALYRAKQLGRNRIAAPGIAA</sequence>
<keyword evidence="7" id="KW-1185">Reference proteome</keyword>
<keyword evidence="3" id="KW-0812">Transmembrane</keyword>
<evidence type="ECO:0000256" key="1">
    <source>
        <dbReference type="ARBA" id="ARBA00012528"/>
    </source>
</evidence>
<feature type="signal peptide" evidence="4">
    <location>
        <begin position="1"/>
        <end position="25"/>
    </location>
</feature>
<evidence type="ECO:0000256" key="3">
    <source>
        <dbReference type="SAM" id="Phobius"/>
    </source>
</evidence>
<feature type="transmembrane region" description="Helical" evidence="3">
    <location>
        <begin position="243"/>
        <end position="262"/>
    </location>
</feature>
<dbReference type="InterPro" id="IPR050469">
    <property type="entry name" value="Diguanylate_Cyclase"/>
</dbReference>
<dbReference type="PANTHER" id="PTHR45138">
    <property type="entry name" value="REGULATORY COMPONENTS OF SENSORY TRANSDUCTION SYSTEM"/>
    <property type="match status" value="1"/>
</dbReference>
<dbReference type="NCBIfam" id="TIGR00254">
    <property type="entry name" value="GGDEF"/>
    <property type="match status" value="1"/>
</dbReference>
<protein>
    <recommendedName>
        <fullName evidence="1">diguanylate cyclase</fullName>
        <ecNumber evidence="1">2.7.7.65</ecNumber>
    </recommendedName>
</protein>
<gene>
    <name evidence="6" type="ORF">ACFOMD_13730</name>
</gene>
<feature type="transmembrane region" description="Helical" evidence="3">
    <location>
        <begin position="208"/>
        <end position="231"/>
    </location>
</feature>
<accession>A0ABV7XCT6</accession>
<feature type="transmembrane region" description="Helical" evidence="3">
    <location>
        <begin position="303"/>
        <end position="323"/>
    </location>
</feature>
<dbReference type="PANTHER" id="PTHR45138:SF9">
    <property type="entry name" value="DIGUANYLATE CYCLASE DGCM-RELATED"/>
    <property type="match status" value="1"/>
</dbReference>
<feature type="transmembrane region" description="Helical" evidence="3">
    <location>
        <begin position="330"/>
        <end position="348"/>
    </location>
</feature>
<proteinExistence type="predicted"/>
<dbReference type="SMART" id="SM00267">
    <property type="entry name" value="GGDEF"/>
    <property type="match status" value="1"/>
</dbReference>
<keyword evidence="6" id="KW-0548">Nucleotidyltransferase</keyword>
<keyword evidence="3" id="KW-1133">Transmembrane helix</keyword>
<feature type="chain" id="PRO_5047263781" description="diguanylate cyclase" evidence="4">
    <location>
        <begin position="26"/>
        <end position="567"/>
    </location>
</feature>
<organism evidence="6 7">
    <name type="scientific">Sphingoaurantiacus capsulatus</name>
    <dbReference type="NCBI Taxonomy" id="1771310"/>
    <lineage>
        <taxon>Bacteria</taxon>
        <taxon>Pseudomonadati</taxon>
        <taxon>Pseudomonadota</taxon>
        <taxon>Alphaproteobacteria</taxon>
        <taxon>Sphingomonadales</taxon>
        <taxon>Sphingosinicellaceae</taxon>
        <taxon>Sphingoaurantiacus</taxon>
    </lineage>
</organism>
<dbReference type="SUPFAM" id="SSF55073">
    <property type="entry name" value="Nucleotide cyclase"/>
    <property type="match status" value="1"/>
</dbReference>
<dbReference type="EMBL" id="JBHRXV010000011">
    <property type="protein sequence ID" value="MFC3713636.1"/>
    <property type="molecule type" value="Genomic_DNA"/>
</dbReference>
<dbReference type="RefSeq" id="WP_380862325.1">
    <property type="nucleotide sequence ID" value="NZ_JBHRXV010000011.1"/>
</dbReference>
<dbReference type="EC" id="2.7.7.65" evidence="1"/>
<dbReference type="GO" id="GO:0052621">
    <property type="term" value="F:diguanylate cyclase activity"/>
    <property type="evidence" value="ECO:0007669"/>
    <property type="project" value="UniProtKB-EC"/>
</dbReference>
<feature type="domain" description="GGDEF" evidence="5">
    <location>
        <begin position="431"/>
        <end position="565"/>
    </location>
</feature>
<dbReference type="InterPro" id="IPR011623">
    <property type="entry name" value="7TMR_DISM_rcpt_extracell_dom1"/>
</dbReference>
<dbReference type="Pfam" id="PF00990">
    <property type="entry name" value="GGDEF"/>
    <property type="match status" value="1"/>
</dbReference>
<comment type="caution">
    <text evidence="6">The sequence shown here is derived from an EMBL/GenBank/DDBJ whole genome shotgun (WGS) entry which is preliminary data.</text>
</comment>
<dbReference type="Proteomes" id="UP001595615">
    <property type="component" value="Unassembled WGS sequence"/>
</dbReference>
<dbReference type="InterPro" id="IPR000160">
    <property type="entry name" value="GGDEF_dom"/>
</dbReference>
<evidence type="ECO:0000313" key="6">
    <source>
        <dbReference type="EMBL" id="MFC3713636.1"/>
    </source>
</evidence>
<dbReference type="Pfam" id="PF07695">
    <property type="entry name" value="7TMR-DISM_7TM"/>
    <property type="match status" value="1"/>
</dbReference>
<dbReference type="Gene3D" id="3.30.70.270">
    <property type="match status" value="1"/>
</dbReference>
<evidence type="ECO:0000313" key="7">
    <source>
        <dbReference type="Proteomes" id="UP001595615"/>
    </source>
</evidence>
<comment type="catalytic activity">
    <reaction evidence="2">
        <text>2 GTP = 3',3'-c-di-GMP + 2 diphosphate</text>
        <dbReference type="Rhea" id="RHEA:24898"/>
        <dbReference type="ChEBI" id="CHEBI:33019"/>
        <dbReference type="ChEBI" id="CHEBI:37565"/>
        <dbReference type="ChEBI" id="CHEBI:58805"/>
        <dbReference type="EC" id="2.7.7.65"/>
    </reaction>
</comment>
<evidence type="ECO:0000259" key="5">
    <source>
        <dbReference type="PROSITE" id="PS50887"/>
    </source>
</evidence>
<name>A0ABV7XCT6_9SPHN</name>
<feature type="transmembrane region" description="Helical" evidence="3">
    <location>
        <begin position="360"/>
        <end position="381"/>
    </location>
</feature>
<feature type="transmembrane region" description="Helical" evidence="3">
    <location>
        <begin position="175"/>
        <end position="196"/>
    </location>
</feature>
<keyword evidence="4" id="KW-0732">Signal</keyword>
<evidence type="ECO:0000256" key="2">
    <source>
        <dbReference type="ARBA" id="ARBA00034247"/>
    </source>
</evidence>
<reference evidence="7" key="1">
    <citation type="journal article" date="2019" name="Int. J. Syst. Evol. Microbiol.">
        <title>The Global Catalogue of Microorganisms (GCM) 10K type strain sequencing project: providing services to taxonomists for standard genome sequencing and annotation.</title>
        <authorList>
            <consortium name="The Broad Institute Genomics Platform"/>
            <consortium name="The Broad Institute Genome Sequencing Center for Infectious Disease"/>
            <person name="Wu L."/>
            <person name="Ma J."/>
        </authorList>
    </citation>
    <scope>NUCLEOTIDE SEQUENCE [LARGE SCALE GENOMIC DNA]</scope>
    <source>
        <strain evidence="7">KCTC 42644</strain>
    </source>
</reference>